<evidence type="ECO:0000313" key="5">
    <source>
        <dbReference type="EMBL" id="NDV29328.1"/>
    </source>
</evidence>
<dbReference type="SUPFAM" id="SSF51735">
    <property type="entry name" value="NAD(P)-binding Rossmann-fold domains"/>
    <property type="match status" value="1"/>
</dbReference>
<dbReference type="InterPro" id="IPR056365">
    <property type="entry name" value="NAD-GDH_2nd"/>
</dbReference>
<dbReference type="SMART" id="SM00839">
    <property type="entry name" value="ELFV_dehydrog"/>
    <property type="match status" value="1"/>
</dbReference>
<dbReference type="SUPFAM" id="SSF53223">
    <property type="entry name" value="Aminoacid dehydrogenase-like, N-terminal domain"/>
    <property type="match status" value="1"/>
</dbReference>
<dbReference type="Pfam" id="PF00208">
    <property type="entry name" value="ELFV_dehydrog"/>
    <property type="match status" value="1"/>
</dbReference>
<dbReference type="Gene3D" id="3.40.50.720">
    <property type="entry name" value="NAD(P)-binding Rossmann-like Domain"/>
    <property type="match status" value="1"/>
</dbReference>
<feature type="domain" description="Glutamate/phenylalanine/leucine/valine/L-tryptophan dehydrogenase C-terminal" evidence="4">
    <location>
        <begin position="600"/>
        <end position="863"/>
    </location>
</feature>
<evidence type="ECO:0000256" key="1">
    <source>
        <dbReference type="ARBA" id="ARBA00006382"/>
    </source>
</evidence>
<comment type="similarity">
    <text evidence="1">Belongs to the Glu/Leu/Phe/Val dehydrogenases family.</text>
</comment>
<dbReference type="AlphaFoldDB" id="A0A6B2KXK1"/>
<dbReference type="PANTHER" id="PTHR11606">
    <property type="entry name" value="GLUTAMATE DEHYDROGENASE"/>
    <property type="match status" value="1"/>
</dbReference>
<protein>
    <recommendedName>
        <fullName evidence="4">Glutamate/phenylalanine/leucine/valine/L-tryptophan dehydrogenase C-terminal domain-containing protein</fullName>
    </recommendedName>
</protein>
<organism evidence="5">
    <name type="scientific">Arcella intermedia</name>
    <dbReference type="NCBI Taxonomy" id="1963864"/>
    <lineage>
        <taxon>Eukaryota</taxon>
        <taxon>Amoebozoa</taxon>
        <taxon>Tubulinea</taxon>
        <taxon>Elardia</taxon>
        <taxon>Arcellinida</taxon>
        <taxon>Sphaerothecina</taxon>
        <taxon>Arcellidae</taxon>
        <taxon>Arcella</taxon>
    </lineage>
</organism>
<dbReference type="GO" id="GO:0006538">
    <property type="term" value="P:L-glutamate catabolic process"/>
    <property type="evidence" value="ECO:0007669"/>
    <property type="project" value="TreeGrafter"/>
</dbReference>
<dbReference type="InterPro" id="IPR036291">
    <property type="entry name" value="NAD(P)-bd_dom_sf"/>
</dbReference>
<keyword evidence="3" id="KW-0520">NAD</keyword>
<dbReference type="Pfam" id="PF23152">
    <property type="entry name" value="GDH_2nd"/>
    <property type="match status" value="1"/>
</dbReference>
<evidence type="ECO:0000259" key="4">
    <source>
        <dbReference type="SMART" id="SM00839"/>
    </source>
</evidence>
<dbReference type="PANTHER" id="PTHR11606:SF24">
    <property type="entry name" value="NAD-SPECIFIC GLUTAMATE DEHYDROGENASE"/>
    <property type="match status" value="1"/>
</dbReference>
<evidence type="ECO:0000256" key="3">
    <source>
        <dbReference type="ARBA" id="ARBA00023027"/>
    </source>
</evidence>
<proteinExistence type="inferred from homology"/>
<evidence type="ECO:0000256" key="2">
    <source>
        <dbReference type="ARBA" id="ARBA00023002"/>
    </source>
</evidence>
<reference evidence="5" key="1">
    <citation type="journal article" date="2020" name="J. Eukaryot. Microbiol.">
        <title>De novo Sequencing, Assembly and Annotation of the Transcriptome for the Free-Living Testate Amoeba Arcella intermedia.</title>
        <authorList>
            <person name="Ribeiro G.M."/>
            <person name="Porfirio-Sousa A.L."/>
            <person name="Maurer-Alcala X.X."/>
            <person name="Katz L.A."/>
            <person name="Lahr D.J.G."/>
        </authorList>
    </citation>
    <scope>NUCLEOTIDE SEQUENCE</scope>
</reference>
<dbReference type="InterPro" id="IPR046346">
    <property type="entry name" value="Aminoacid_DH-like_N_sf"/>
</dbReference>
<dbReference type="EMBL" id="GIBP01000359">
    <property type="protein sequence ID" value="NDV29328.1"/>
    <property type="molecule type" value="Transcribed_RNA"/>
</dbReference>
<keyword evidence="2" id="KW-0560">Oxidoreductase</keyword>
<accession>A0A6B2KXK1</accession>
<dbReference type="Pfam" id="PF23147">
    <property type="entry name" value="GDH2_N"/>
    <property type="match status" value="1"/>
</dbReference>
<dbReference type="InterPro" id="IPR055480">
    <property type="entry name" value="NAD-GDH_N"/>
</dbReference>
<dbReference type="GO" id="GO:0004352">
    <property type="term" value="F:glutamate dehydrogenase (NAD+) activity"/>
    <property type="evidence" value="ECO:0007669"/>
    <property type="project" value="TreeGrafter"/>
</dbReference>
<sequence length="959" mass="108951">MVYKLIVNEGTFSQSMVSTAVDWYYNGLGLPKNYFRLHSPHLIAKHISAFMSSKLYVKDSGKPLSYREEEENYALYFVDANSTSTVLDVERSIEEKFLMEGYIHAKSTPIRRESGVSVKCYLSRGNIEPGGSSKLSIYLVSRDEYVNPNSSEHESDIRKIATGAFLRDVDENTRDSCQRGITAGLSTVAVVVQRELTEMTGCQTIFVTYKRGTTHSYFSTLSVLMRNNYITCFSKLVREFSNGYNQYIFYLNGTEENIMKFQEQANLLYIIPRTSLFPLLEEYRFSAEEVVYAYAAWKFTYHFLNKSSEEFTQLWENLKDNETHRNRLIRLKQTIRNEAATESRVLQVVLTYPELVKEFYQDFRKHFEPRKDGTLPEKPDSLNKTLFSKVERTVPGLLDTQILQNFCLFNQHIIKTNFYKSEKSALSIQLNPGFVPNEFPRVPYSIIMFLGSEFRGFHVRFEAISRGGIRLIKSPNPHHFIKNAENVFSENYNLAYTQQRKNKDIPEGGSKGTVLLAQNHQHKSEAAFKKYIDSMLDLLLVTPTHKDAEIVDHLGSEDIIFCGPDEGTAGMMGWAALHAKKRGYRYWSSFTTGKSPTLGGIPHDVYGMTTRGIHQFVLGVMAKKGIKEESVFKVQTGGPDGDLGSNEILISKDKTKAVADGSGVLYDPLGLDRTELTRLAKTKQMVEKFDRKKLSPGGFLVLLNDKDCVLPDGNKIENGMNFRNTFHLTPYASCDFFVPCGGRPESLTIHNVSKVFINGVPIFKNIVEGANLFLTQEARLVLEAAGVPVLKDASANKGGVTSSSLEVLAALCFTNEEHEKYMCVKGDVVPKFYQDYVVEVQQIIEQNARLEFECVWNENQKTKVPMSTITDKLSEKINQLNEIISKSNLWSNGNIKQKILKLCFPKVLQDLLGLEEIVKRLPESYISATLSAHLASRYIYEFGLNPGEFSFFDFMQRYS</sequence>
<dbReference type="InterPro" id="IPR006096">
    <property type="entry name" value="Glu/Leu/Phe/Val/Trp_DH_C"/>
</dbReference>
<dbReference type="GO" id="GO:0005739">
    <property type="term" value="C:mitochondrion"/>
    <property type="evidence" value="ECO:0007669"/>
    <property type="project" value="TreeGrafter"/>
</dbReference>
<name>A0A6B2KXK1_9EUKA</name>